<dbReference type="Gene3D" id="3.60.15.10">
    <property type="entry name" value="Ribonuclease Z/Hydroxyacylglutathione hydrolase-like"/>
    <property type="match status" value="1"/>
</dbReference>
<proteinExistence type="predicted"/>
<dbReference type="CDD" id="cd07712">
    <property type="entry name" value="MBLAC2-like_MBL-fold"/>
    <property type="match status" value="1"/>
</dbReference>
<dbReference type="EMBL" id="CP014672">
    <property type="protein sequence ID" value="ANW99188.1"/>
    <property type="molecule type" value="Genomic_DNA"/>
</dbReference>
<dbReference type="Proteomes" id="UP000092971">
    <property type="component" value="Chromosome"/>
</dbReference>
<evidence type="ECO:0000259" key="1">
    <source>
        <dbReference type="SMART" id="SM00849"/>
    </source>
</evidence>
<dbReference type="InterPro" id="IPR001279">
    <property type="entry name" value="Metallo-B-lactamas"/>
</dbReference>
<protein>
    <recommendedName>
        <fullName evidence="1">Metallo-beta-lactamase domain-containing protein</fullName>
    </recommendedName>
</protein>
<dbReference type="AlphaFoldDB" id="A0A1B1YEJ4"/>
<dbReference type="SMART" id="SM00849">
    <property type="entry name" value="Lactamase_B"/>
    <property type="match status" value="1"/>
</dbReference>
<dbReference type="InterPro" id="IPR050855">
    <property type="entry name" value="NDM-1-like"/>
</dbReference>
<gene>
    <name evidence="2" type="ORF">CSTERTH_09205</name>
</gene>
<dbReference type="OrthoDB" id="9761531at2"/>
<dbReference type="PANTHER" id="PTHR42951:SF4">
    <property type="entry name" value="ACYL-COENZYME A THIOESTERASE MBLAC2"/>
    <property type="match status" value="1"/>
</dbReference>
<reference evidence="2 3" key="1">
    <citation type="submission" date="2016-02" db="EMBL/GenBank/DDBJ databases">
        <title>Comparison of Clostridium stercorarium subspecies using comparative genomics and transcriptomics.</title>
        <authorList>
            <person name="Schellenberg J."/>
            <person name="Thallinger G."/>
            <person name="Levin D.B."/>
            <person name="Zhang X."/>
            <person name="Alvare G."/>
            <person name="Fristensky B."/>
            <person name="Sparling R."/>
        </authorList>
    </citation>
    <scope>NUCLEOTIDE SEQUENCE [LARGE SCALE GENOMIC DNA]</scope>
    <source>
        <strain evidence="2 3">DSM 2910</strain>
    </source>
</reference>
<dbReference type="RefSeq" id="WP_015359566.1">
    <property type="nucleotide sequence ID" value="NZ_CP014672.1"/>
</dbReference>
<name>A0A1B1YEJ4_THEST</name>
<dbReference type="InterPro" id="IPR036866">
    <property type="entry name" value="RibonucZ/Hydroxyglut_hydro"/>
</dbReference>
<dbReference type="PANTHER" id="PTHR42951">
    <property type="entry name" value="METALLO-BETA-LACTAMASE DOMAIN-CONTAINING"/>
    <property type="match status" value="1"/>
</dbReference>
<evidence type="ECO:0000313" key="3">
    <source>
        <dbReference type="Proteomes" id="UP000092971"/>
    </source>
</evidence>
<dbReference type="SUPFAM" id="SSF56281">
    <property type="entry name" value="Metallo-hydrolase/oxidoreductase"/>
    <property type="match status" value="1"/>
</dbReference>
<organism evidence="2 3">
    <name type="scientific">Thermoclostridium stercorarium subsp. thermolacticum DSM 2910</name>
    <dbReference type="NCBI Taxonomy" id="1121336"/>
    <lineage>
        <taxon>Bacteria</taxon>
        <taxon>Bacillati</taxon>
        <taxon>Bacillota</taxon>
        <taxon>Clostridia</taxon>
        <taxon>Eubacteriales</taxon>
        <taxon>Oscillospiraceae</taxon>
        <taxon>Thermoclostridium</taxon>
    </lineage>
</organism>
<feature type="domain" description="Metallo-beta-lactamase" evidence="1">
    <location>
        <begin position="18"/>
        <end position="177"/>
    </location>
</feature>
<dbReference type="Pfam" id="PF00753">
    <property type="entry name" value="Lactamase_B"/>
    <property type="match status" value="1"/>
</dbReference>
<sequence>MANIIQINDTTWRIEDNGVRFFLLAGTEKALLIDSGMNTPDAKQIAENITKLPVMLLNTHADPDHISGNGSFDCFYMHPDEEDNYRAHGGVGGILPVKDNDVIDLGNRPLKIIFIPGHTPGSIAVLDINNRVLVSGDTVQDGNIFMFKEHRNMSLYVESLRKLSMYTDEFDTIYPSHGSFPVYPALISSLIEGAEQIISGTAKGKVVNLFGTPVMLYKFPYAGFLCDIPEDKK</sequence>
<accession>A0A1B1YEJ4</accession>
<evidence type="ECO:0000313" key="2">
    <source>
        <dbReference type="EMBL" id="ANW99188.1"/>
    </source>
</evidence>